<dbReference type="Proteomes" id="UP001597196">
    <property type="component" value="Unassembled WGS sequence"/>
</dbReference>
<dbReference type="SFLD" id="SFLDS00003">
    <property type="entry name" value="Haloacid_Dehalogenase"/>
    <property type="match status" value="1"/>
</dbReference>
<dbReference type="InterPro" id="IPR036412">
    <property type="entry name" value="HAD-like_sf"/>
</dbReference>
<name>A0ABW4CEX6_9LACO</name>
<dbReference type="SFLD" id="SFLDG01129">
    <property type="entry name" value="C1.5:_HAD__Beta-PGM__Phosphata"/>
    <property type="match status" value="1"/>
</dbReference>
<protein>
    <submittedName>
        <fullName evidence="1">HAD hydrolase-like protein</fullName>
    </submittedName>
</protein>
<evidence type="ECO:0000313" key="2">
    <source>
        <dbReference type="Proteomes" id="UP001597196"/>
    </source>
</evidence>
<reference evidence="2" key="1">
    <citation type="journal article" date="2019" name="Int. J. Syst. Evol. Microbiol.">
        <title>The Global Catalogue of Microorganisms (GCM) 10K type strain sequencing project: providing services to taxonomists for standard genome sequencing and annotation.</title>
        <authorList>
            <consortium name="The Broad Institute Genomics Platform"/>
            <consortium name="The Broad Institute Genome Sequencing Center for Infectious Disease"/>
            <person name="Wu L."/>
            <person name="Ma J."/>
        </authorList>
    </citation>
    <scope>NUCLEOTIDE SEQUENCE [LARGE SCALE GENOMIC DNA]</scope>
    <source>
        <strain evidence="2">CCM 8980</strain>
    </source>
</reference>
<evidence type="ECO:0000313" key="1">
    <source>
        <dbReference type="EMBL" id="MFD1428646.1"/>
    </source>
</evidence>
<dbReference type="InterPro" id="IPR023214">
    <property type="entry name" value="HAD_sf"/>
</dbReference>
<sequence>MLVNAIWDLDGTLYDTYPVMMAALHDVLQEAGLTIDSAALLREAKETSVFAIAGRVAPALGTTRNQLLATYHAREKQRLLEAKPYPETAAVLRAIIKAGGNNLLMTHRDDSAWALLAKDDLRDLFLGGVTARLQLPRKPDPAAINYLLARHQLNPDVTAMIGDRRLDVLAGQRAGVQTIYFNVDGLNDAPMATHQVEHLHEIPAFFK</sequence>
<dbReference type="Gene3D" id="3.40.50.1000">
    <property type="entry name" value="HAD superfamily/HAD-like"/>
    <property type="match status" value="1"/>
</dbReference>
<dbReference type="EMBL" id="JBHTOC010000001">
    <property type="protein sequence ID" value="MFD1428646.1"/>
    <property type="molecule type" value="Genomic_DNA"/>
</dbReference>
<keyword evidence="2" id="KW-1185">Reference proteome</keyword>
<organism evidence="1 2">
    <name type="scientific">Lacticaseibacillus mingshuiensis</name>
    <dbReference type="NCBI Taxonomy" id="2799574"/>
    <lineage>
        <taxon>Bacteria</taxon>
        <taxon>Bacillati</taxon>
        <taxon>Bacillota</taxon>
        <taxon>Bacilli</taxon>
        <taxon>Lactobacillales</taxon>
        <taxon>Lactobacillaceae</taxon>
        <taxon>Lacticaseibacillus</taxon>
    </lineage>
</organism>
<dbReference type="Pfam" id="PF13419">
    <property type="entry name" value="HAD_2"/>
    <property type="match status" value="1"/>
</dbReference>
<accession>A0ABW4CEX6</accession>
<comment type="caution">
    <text evidence="1">The sequence shown here is derived from an EMBL/GenBank/DDBJ whole genome shotgun (WGS) entry which is preliminary data.</text>
</comment>
<proteinExistence type="predicted"/>
<dbReference type="Gene3D" id="1.10.150.240">
    <property type="entry name" value="Putative phosphatase, domain 2"/>
    <property type="match status" value="1"/>
</dbReference>
<dbReference type="InterPro" id="IPR050155">
    <property type="entry name" value="HAD-like_hydrolase_sf"/>
</dbReference>
<gene>
    <name evidence="1" type="ORF">ACFQ4P_00105</name>
</gene>
<dbReference type="RefSeq" id="WP_203625533.1">
    <property type="nucleotide sequence ID" value="NZ_BOLQ01000001.1"/>
</dbReference>
<dbReference type="InterPro" id="IPR041492">
    <property type="entry name" value="HAD_2"/>
</dbReference>
<dbReference type="PANTHER" id="PTHR43434">
    <property type="entry name" value="PHOSPHOGLYCOLATE PHOSPHATASE"/>
    <property type="match status" value="1"/>
</dbReference>
<dbReference type="InterPro" id="IPR023198">
    <property type="entry name" value="PGP-like_dom2"/>
</dbReference>
<dbReference type="PANTHER" id="PTHR43434:SF25">
    <property type="entry name" value="PHOSPHOGLYCOLATE PHOSPHATASE"/>
    <property type="match status" value="1"/>
</dbReference>
<dbReference type="SUPFAM" id="SSF56784">
    <property type="entry name" value="HAD-like"/>
    <property type="match status" value="1"/>
</dbReference>